<feature type="transmembrane region" description="Helical" evidence="1">
    <location>
        <begin position="46"/>
        <end position="65"/>
    </location>
</feature>
<evidence type="ECO:0000313" key="4">
    <source>
        <dbReference type="Proteomes" id="UP000828390"/>
    </source>
</evidence>
<dbReference type="SUPFAM" id="SSF90112">
    <property type="entry name" value="Neurotransmitter-gated ion-channel transmembrane pore"/>
    <property type="match status" value="1"/>
</dbReference>
<keyword evidence="1" id="KW-0472">Membrane</keyword>
<dbReference type="Proteomes" id="UP000828390">
    <property type="component" value="Unassembled WGS sequence"/>
</dbReference>
<feature type="transmembrane region" description="Helical" evidence="1">
    <location>
        <begin position="15"/>
        <end position="34"/>
    </location>
</feature>
<reference evidence="3" key="2">
    <citation type="submission" date="2020-11" db="EMBL/GenBank/DDBJ databases">
        <authorList>
            <person name="McCartney M.A."/>
            <person name="Auch B."/>
            <person name="Kono T."/>
            <person name="Mallez S."/>
            <person name="Becker A."/>
            <person name="Gohl D.M."/>
            <person name="Silverstein K.A.T."/>
            <person name="Koren S."/>
            <person name="Bechman K.B."/>
            <person name="Herman A."/>
            <person name="Abrahante J.E."/>
            <person name="Garbe J."/>
        </authorList>
    </citation>
    <scope>NUCLEOTIDE SEQUENCE</scope>
    <source>
        <strain evidence="3">Duluth1</strain>
        <tissue evidence="3">Whole animal</tissue>
    </source>
</reference>
<dbReference type="Pfam" id="PF02932">
    <property type="entry name" value="Neur_chan_memb"/>
    <property type="match status" value="1"/>
</dbReference>
<sequence length="72" mass="8130">MIIFEVNLKRKPTHVVINIITPLIVLITLNAWVFLLPERSGEKTGYAVSVFLSFMVFETIIQATLPVNSENV</sequence>
<accession>A0A9D3YCG7</accession>
<evidence type="ECO:0000256" key="1">
    <source>
        <dbReference type="SAM" id="Phobius"/>
    </source>
</evidence>
<reference evidence="3" key="1">
    <citation type="journal article" date="2019" name="bioRxiv">
        <title>The Genome of the Zebra Mussel, Dreissena polymorpha: A Resource for Invasive Species Research.</title>
        <authorList>
            <person name="McCartney M.A."/>
            <person name="Auch B."/>
            <person name="Kono T."/>
            <person name="Mallez S."/>
            <person name="Zhang Y."/>
            <person name="Obille A."/>
            <person name="Becker A."/>
            <person name="Abrahante J.E."/>
            <person name="Garbe J."/>
            <person name="Badalamenti J.P."/>
            <person name="Herman A."/>
            <person name="Mangelson H."/>
            <person name="Liachko I."/>
            <person name="Sullivan S."/>
            <person name="Sone E.D."/>
            <person name="Koren S."/>
            <person name="Silverstein K.A.T."/>
            <person name="Beckman K.B."/>
            <person name="Gohl D.M."/>
        </authorList>
    </citation>
    <scope>NUCLEOTIDE SEQUENCE</scope>
    <source>
        <strain evidence="3">Duluth1</strain>
        <tissue evidence="3">Whole animal</tissue>
    </source>
</reference>
<evidence type="ECO:0000259" key="2">
    <source>
        <dbReference type="Pfam" id="PF02932"/>
    </source>
</evidence>
<proteinExistence type="predicted"/>
<feature type="domain" description="Neurotransmitter-gated ion-channel transmembrane" evidence="2">
    <location>
        <begin position="19"/>
        <end position="69"/>
    </location>
</feature>
<evidence type="ECO:0000313" key="3">
    <source>
        <dbReference type="EMBL" id="KAH3697948.1"/>
    </source>
</evidence>
<organism evidence="3 4">
    <name type="scientific">Dreissena polymorpha</name>
    <name type="common">Zebra mussel</name>
    <name type="synonym">Mytilus polymorpha</name>
    <dbReference type="NCBI Taxonomy" id="45954"/>
    <lineage>
        <taxon>Eukaryota</taxon>
        <taxon>Metazoa</taxon>
        <taxon>Spiralia</taxon>
        <taxon>Lophotrochozoa</taxon>
        <taxon>Mollusca</taxon>
        <taxon>Bivalvia</taxon>
        <taxon>Autobranchia</taxon>
        <taxon>Heteroconchia</taxon>
        <taxon>Euheterodonta</taxon>
        <taxon>Imparidentia</taxon>
        <taxon>Neoheterodontei</taxon>
        <taxon>Myida</taxon>
        <taxon>Dreissenoidea</taxon>
        <taxon>Dreissenidae</taxon>
        <taxon>Dreissena</taxon>
    </lineage>
</organism>
<dbReference type="GO" id="GO:0006811">
    <property type="term" value="P:monoatomic ion transport"/>
    <property type="evidence" value="ECO:0007669"/>
    <property type="project" value="InterPro"/>
</dbReference>
<name>A0A9D3YCG7_DREPO</name>
<dbReference type="InterPro" id="IPR038050">
    <property type="entry name" value="Neuro_actylchol_rec"/>
</dbReference>
<dbReference type="GO" id="GO:0016020">
    <property type="term" value="C:membrane"/>
    <property type="evidence" value="ECO:0007669"/>
    <property type="project" value="InterPro"/>
</dbReference>
<protein>
    <recommendedName>
        <fullName evidence="2">Neurotransmitter-gated ion-channel transmembrane domain-containing protein</fullName>
    </recommendedName>
</protein>
<keyword evidence="1" id="KW-1133">Transmembrane helix</keyword>
<dbReference type="EMBL" id="JAIWYP010000016">
    <property type="protein sequence ID" value="KAH3697948.1"/>
    <property type="molecule type" value="Genomic_DNA"/>
</dbReference>
<dbReference type="InterPro" id="IPR036719">
    <property type="entry name" value="Neuro-gated_channel_TM_sf"/>
</dbReference>
<dbReference type="AlphaFoldDB" id="A0A9D3YCG7"/>
<comment type="caution">
    <text evidence="3">The sequence shown here is derived from an EMBL/GenBank/DDBJ whole genome shotgun (WGS) entry which is preliminary data.</text>
</comment>
<keyword evidence="1" id="KW-0812">Transmembrane</keyword>
<gene>
    <name evidence="3" type="ORF">DPMN_085460</name>
</gene>
<dbReference type="InterPro" id="IPR006029">
    <property type="entry name" value="Neurotrans-gated_channel_TM"/>
</dbReference>
<dbReference type="Gene3D" id="1.20.58.390">
    <property type="entry name" value="Neurotransmitter-gated ion-channel transmembrane domain"/>
    <property type="match status" value="1"/>
</dbReference>
<keyword evidence="4" id="KW-1185">Reference proteome</keyword>